<accession>A0ABT3SZN0</accession>
<dbReference type="Proteomes" id="UP001143307">
    <property type="component" value="Unassembled WGS sequence"/>
</dbReference>
<keyword evidence="3" id="KW-1185">Reference proteome</keyword>
<feature type="transmembrane region" description="Helical" evidence="1">
    <location>
        <begin position="72"/>
        <end position="93"/>
    </location>
</feature>
<name>A0ABT3SZN0_9GAMM</name>
<feature type="transmembrane region" description="Helical" evidence="1">
    <location>
        <begin position="100"/>
        <end position="120"/>
    </location>
</feature>
<evidence type="ECO:0000313" key="2">
    <source>
        <dbReference type="EMBL" id="MCX2975375.1"/>
    </source>
</evidence>
<gene>
    <name evidence="2" type="ORF">EYC87_17480</name>
</gene>
<organism evidence="2 3">
    <name type="scientific">Candidatus Seongchinamella marina</name>
    <dbReference type="NCBI Taxonomy" id="2518990"/>
    <lineage>
        <taxon>Bacteria</taxon>
        <taxon>Pseudomonadati</taxon>
        <taxon>Pseudomonadota</taxon>
        <taxon>Gammaproteobacteria</taxon>
        <taxon>Cellvibrionales</taxon>
        <taxon>Halieaceae</taxon>
        <taxon>Seongchinamella</taxon>
    </lineage>
</organism>
<reference evidence="2" key="1">
    <citation type="submission" date="2019-02" db="EMBL/GenBank/DDBJ databases">
        <authorList>
            <person name="Li S.-H."/>
        </authorList>
    </citation>
    <scope>NUCLEOTIDE SEQUENCE</scope>
    <source>
        <strain evidence="2">IMCC8485</strain>
    </source>
</reference>
<feature type="transmembrane region" description="Helical" evidence="1">
    <location>
        <begin position="46"/>
        <end position="66"/>
    </location>
</feature>
<keyword evidence="1" id="KW-0472">Membrane</keyword>
<protein>
    <submittedName>
        <fullName evidence="2">DUF4345 domain-containing protein</fullName>
    </submittedName>
</protein>
<evidence type="ECO:0000256" key="1">
    <source>
        <dbReference type="SAM" id="Phobius"/>
    </source>
</evidence>
<proteinExistence type="predicted"/>
<keyword evidence="1" id="KW-1133">Transmembrane helix</keyword>
<evidence type="ECO:0000313" key="3">
    <source>
        <dbReference type="Proteomes" id="UP001143307"/>
    </source>
</evidence>
<feature type="transmembrane region" description="Helical" evidence="1">
    <location>
        <begin position="6"/>
        <end position="25"/>
    </location>
</feature>
<keyword evidence="1" id="KW-0812">Transmembrane</keyword>
<comment type="caution">
    <text evidence="2">The sequence shown here is derived from an EMBL/GenBank/DDBJ whole genome shotgun (WGS) entry which is preliminary data.</text>
</comment>
<dbReference type="EMBL" id="SHNP01000007">
    <property type="protein sequence ID" value="MCX2975375.1"/>
    <property type="molecule type" value="Genomic_DNA"/>
</dbReference>
<sequence length="121" mass="12736">MLIILKVGLGLMGLLLLTMGGRWIFSLEKMMADTGISTTANIGRSNLRGDIGGLLITSGIAIFLFLFHGEVWALTIIGLMAAVILGRVVSLIADGKSKEGVIGIVFELITIGLVIGILRLG</sequence>